<evidence type="ECO:0000313" key="2">
    <source>
        <dbReference type="Proteomes" id="UP000006038"/>
    </source>
</evidence>
<reference evidence="1" key="1">
    <citation type="submission" date="2015-06" db="UniProtKB">
        <authorList>
            <consortium name="EnsemblPlants"/>
        </authorList>
    </citation>
    <scope>IDENTIFICATION</scope>
</reference>
<evidence type="ECO:0000313" key="1">
    <source>
        <dbReference type="EnsemblPlants" id="OB0147G10030.1"/>
    </source>
</evidence>
<dbReference type="AlphaFoldDB" id="J3KVC9"/>
<accession>J3KVC9</accession>
<organism evidence="1">
    <name type="scientific">Oryza brachyantha</name>
    <name type="common">malo sina</name>
    <dbReference type="NCBI Taxonomy" id="4533"/>
    <lineage>
        <taxon>Eukaryota</taxon>
        <taxon>Viridiplantae</taxon>
        <taxon>Streptophyta</taxon>
        <taxon>Embryophyta</taxon>
        <taxon>Tracheophyta</taxon>
        <taxon>Spermatophyta</taxon>
        <taxon>Magnoliopsida</taxon>
        <taxon>Liliopsida</taxon>
        <taxon>Poales</taxon>
        <taxon>Poaceae</taxon>
        <taxon>BOP clade</taxon>
        <taxon>Oryzoideae</taxon>
        <taxon>Oryzeae</taxon>
        <taxon>Oryzinae</taxon>
        <taxon>Oryza</taxon>
    </lineage>
</organism>
<dbReference type="HOGENOM" id="CLU_2874544_0_0_1"/>
<dbReference type="EnsemblPlants" id="OB0147G10030.1">
    <property type="protein sequence ID" value="OB0147G10030.1"/>
    <property type="gene ID" value="OB0147G10030"/>
</dbReference>
<protein>
    <submittedName>
        <fullName evidence="1">Uncharacterized protein</fullName>
    </submittedName>
</protein>
<keyword evidence="2" id="KW-1185">Reference proteome</keyword>
<proteinExistence type="predicted"/>
<name>J3KVC9_ORYBR</name>
<dbReference type="Gramene" id="OB0147G10030.1">
    <property type="protein sequence ID" value="OB0147G10030.1"/>
    <property type="gene ID" value="OB0147G10030"/>
</dbReference>
<dbReference type="Proteomes" id="UP000006038">
    <property type="component" value="Unassembled WGS sequence"/>
</dbReference>
<sequence>MHACPVKASWLAGCSKNKLAGCFVYKIDQGHFSLFTIHLMAKIKENSSKTIIMEFYRECYTEEG</sequence>